<comment type="caution">
    <text evidence="2">The sequence shown here is derived from an EMBL/GenBank/DDBJ whole genome shotgun (WGS) entry which is preliminary data.</text>
</comment>
<dbReference type="RefSeq" id="WP_404747037.1">
    <property type="nucleotide sequence ID" value="NZ_JBJDQH010000008.1"/>
</dbReference>
<evidence type="ECO:0000259" key="1">
    <source>
        <dbReference type="Pfam" id="PF04149"/>
    </source>
</evidence>
<evidence type="ECO:0000313" key="2">
    <source>
        <dbReference type="EMBL" id="MFK4267844.1"/>
    </source>
</evidence>
<name>A0ABW8LPK4_9ACTN</name>
<dbReference type="EMBL" id="JBJDQH010000008">
    <property type="protein sequence ID" value="MFK4267844.1"/>
    <property type="molecule type" value="Genomic_DNA"/>
</dbReference>
<evidence type="ECO:0000313" key="3">
    <source>
        <dbReference type="Proteomes" id="UP001620295"/>
    </source>
</evidence>
<feature type="domain" description="DUF397" evidence="1">
    <location>
        <begin position="5"/>
        <end position="55"/>
    </location>
</feature>
<protein>
    <submittedName>
        <fullName evidence="2">DUF397 domain-containing protein</fullName>
    </submittedName>
</protein>
<sequence>MSTYQWRKSSYSADAGNCVNVAATDDGIAIRESDEPEAILTTTPAALRAFIRGTKAGRLDHVSPKGPPQRTT</sequence>
<proteinExistence type="predicted"/>
<organism evidence="2 3">
    <name type="scientific">Streptomyces milbemycinicus</name>
    <dbReference type="NCBI Taxonomy" id="476552"/>
    <lineage>
        <taxon>Bacteria</taxon>
        <taxon>Bacillati</taxon>
        <taxon>Actinomycetota</taxon>
        <taxon>Actinomycetes</taxon>
        <taxon>Kitasatosporales</taxon>
        <taxon>Streptomycetaceae</taxon>
        <taxon>Streptomyces</taxon>
    </lineage>
</organism>
<gene>
    <name evidence="2" type="ORF">ACI2L5_23330</name>
</gene>
<dbReference type="InterPro" id="IPR007278">
    <property type="entry name" value="DUF397"/>
</dbReference>
<reference evidence="2 3" key="1">
    <citation type="submission" date="2024-11" db="EMBL/GenBank/DDBJ databases">
        <title>The Natural Products Discovery Center: Release of the First 8490 Sequenced Strains for Exploring Actinobacteria Biosynthetic Diversity.</title>
        <authorList>
            <person name="Kalkreuter E."/>
            <person name="Kautsar S.A."/>
            <person name="Yang D."/>
            <person name="Bader C.D."/>
            <person name="Teijaro C.N."/>
            <person name="Fluegel L."/>
            <person name="Davis C.M."/>
            <person name="Simpson J.R."/>
            <person name="Lauterbach L."/>
            <person name="Steele A.D."/>
            <person name="Gui C."/>
            <person name="Meng S."/>
            <person name="Li G."/>
            <person name="Viehrig K."/>
            <person name="Ye F."/>
            <person name="Su P."/>
            <person name="Kiefer A.F."/>
            <person name="Nichols A."/>
            <person name="Cepeda A.J."/>
            <person name="Yan W."/>
            <person name="Fan B."/>
            <person name="Jiang Y."/>
            <person name="Adhikari A."/>
            <person name="Zheng C.-J."/>
            <person name="Schuster L."/>
            <person name="Cowan T.M."/>
            <person name="Smanski M.J."/>
            <person name="Chevrette M.G."/>
            <person name="De Carvalho L.P.S."/>
            <person name="Shen B."/>
        </authorList>
    </citation>
    <scope>NUCLEOTIDE SEQUENCE [LARGE SCALE GENOMIC DNA]</scope>
    <source>
        <strain evidence="2 3">NPDC020863</strain>
    </source>
</reference>
<dbReference type="Proteomes" id="UP001620295">
    <property type="component" value="Unassembled WGS sequence"/>
</dbReference>
<keyword evidence="3" id="KW-1185">Reference proteome</keyword>
<accession>A0ABW8LPK4</accession>
<dbReference type="Pfam" id="PF04149">
    <property type="entry name" value="DUF397"/>
    <property type="match status" value="1"/>
</dbReference>